<dbReference type="Gene3D" id="1.20.58.900">
    <property type="match status" value="1"/>
</dbReference>
<comment type="caution">
    <text evidence="4">The sequence shown here is derived from an EMBL/GenBank/DDBJ whole genome shotgun (WGS) entry which is preliminary data.</text>
</comment>
<dbReference type="InterPro" id="IPR001478">
    <property type="entry name" value="PDZ"/>
</dbReference>
<dbReference type="CDD" id="cd17682">
    <property type="entry name" value="RUN_RUFY4_like"/>
    <property type="match status" value="1"/>
</dbReference>
<dbReference type="Pfam" id="PF00640">
    <property type="entry name" value="PID"/>
    <property type="match status" value="1"/>
</dbReference>
<evidence type="ECO:0000313" key="5">
    <source>
        <dbReference type="Proteomes" id="UP001159042"/>
    </source>
</evidence>
<evidence type="ECO:0000259" key="2">
    <source>
        <dbReference type="PROSITE" id="PS50106"/>
    </source>
</evidence>
<dbReference type="SUPFAM" id="SSF50156">
    <property type="entry name" value="PDZ domain-like"/>
    <property type="match status" value="1"/>
</dbReference>
<feature type="domain" description="RUN" evidence="3">
    <location>
        <begin position="29"/>
        <end position="168"/>
    </location>
</feature>
<dbReference type="PROSITE" id="PS01179">
    <property type="entry name" value="PID"/>
    <property type="match status" value="1"/>
</dbReference>
<dbReference type="Gene3D" id="2.30.42.10">
    <property type="match status" value="1"/>
</dbReference>
<feature type="domain" description="PDZ" evidence="2">
    <location>
        <begin position="180"/>
        <end position="261"/>
    </location>
</feature>
<reference evidence="4 5" key="1">
    <citation type="journal article" date="2023" name="Insect Mol. Biol.">
        <title>Genome sequencing provides insights into the evolution of gene families encoding plant cell wall-degrading enzymes in longhorned beetles.</title>
        <authorList>
            <person name="Shin N.R."/>
            <person name="Okamura Y."/>
            <person name="Kirsch R."/>
            <person name="Pauchet Y."/>
        </authorList>
    </citation>
    <scope>NUCLEOTIDE SEQUENCE [LARGE SCALE GENOMIC DNA]</scope>
    <source>
        <strain evidence="4">EAD_L_NR</strain>
    </source>
</reference>
<dbReference type="Pfam" id="PF02759">
    <property type="entry name" value="RUN"/>
    <property type="match status" value="1"/>
</dbReference>
<dbReference type="EMBL" id="JANEYG010000057">
    <property type="protein sequence ID" value="KAJ8915173.1"/>
    <property type="molecule type" value="Genomic_DNA"/>
</dbReference>
<dbReference type="AlphaFoldDB" id="A0AAV8VLS5"/>
<accession>A0AAV8VLS5</accession>
<feature type="domain" description="PID" evidence="1">
    <location>
        <begin position="307"/>
        <end position="432"/>
    </location>
</feature>
<dbReference type="SUPFAM" id="SSF140741">
    <property type="entry name" value="RUN domain-like"/>
    <property type="match status" value="1"/>
</dbReference>
<evidence type="ECO:0000259" key="3">
    <source>
        <dbReference type="PROSITE" id="PS50826"/>
    </source>
</evidence>
<dbReference type="PROSITE" id="PS50106">
    <property type="entry name" value="PDZ"/>
    <property type="match status" value="1"/>
</dbReference>
<dbReference type="InterPro" id="IPR004012">
    <property type="entry name" value="Run_dom"/>
</dbReference>
<evidence type="ECO:0000313" key="4">
    <source>
        <dbReference type="EMBL" id="KAJ8915173.1"/>
    </source>
</evidence>
<dbReference type="SUPFAM" id="SSF50729">
    <property type="entry name" value="PH domain-like"/>
    <property type="match status" value="1"/>
</dbReference>
<keyword evidence="5" id="KW-1185">Reference proteome</keyword>
<gene>
    <name evidence="4" type="ORF">NQ315_000426</name>
</gene>
<dbReference type="Gene3D" id="2.30.29.30">
    <property type="entry name" value="Pleckstrin-homology domain (PH domain)/Phosphotyrosine-binding domain (PTB)"/>
    <property type="match status" value="1"/>
</dbReference>
<dbReference type="InterPro" id="IPR006020">
    <property type="entry name" value="PTB/PI_dom"/>
</dbReference>
<evidence type="ECO:0008006" key="6">
    <source>
        <dbReference type="Google" id="ProtNLM"/>
    </source>
</evidence>
<dbReference type="PANTHER" id="PTHR46753">
    <property type="entry name" value="FYVE AND COILED-COIL DOMAIN-CONTAINING PROTEIN 1"/>
    <property type="match status" value="1"/>
</dbReference>
<dbReference type="InterPro" id="IPR011993">
    <property type="entry name" value="PH-like_dom_sf"/>
</dbReference>
<dbReference type="InterPro" id="IPR036034">
    <property type="entry name" value="PDZ_sf"/>
</dbReference>
<protein>
    <recommendedName>
        <fullName evidence="6">PDZ domain-containing protein</fullName>
    </recommendedName>
</protein>
<evidence type="ECO:0000259" key="1">
    <source>
        <dbReference type="PROSITE" id="PS01179"/>
    </source>
</evidence>
<name>A0AAV8VLS5_9CUCU</name>
<dbReference type="SMART" id="SM00228">
    <property type="entry name" value="PDZ"/>
    <property type="match status" value="1"/>
</dbReference>
<proteinExistence type="predicted"/>
<dbReference type="PROSITE" id="PS50826">
    <property type="entry name" value="RUN"/>
    <property type="match status" value="1"/>
</dbReference>
<dbReference type="InterPro" id="IPR037213">
    <property type="entry name" value="Run_dom_sf"/>
</dbReference>
<dbReference type="PANTHER" id="PTHR46753:SF3">
    <property type="entry name" value="PDZ DOMAIN-CONTAINING PROTEIN"/>
    <property type="match status" value="1"/>
</dbReference>
<organism evidence="4 5">
    <name type="scientific">Exocentrus adspersus</name>
    <dbReference type="NCBI Taxonomy" id="1586481"/>
    <lineage>
        <taxon>Eukaryota</taxon>
        <taxon>Metazoa</taxon>
        <taxon>Ecdysozoa</taxon>
        <taxon>Arthropoda</taxon>
        <taxon>Hexapoda</taxon>
        <taxon>Insecta</taxon>
        <taxon>Pterygota</taxon>
        <taxon>Neoptera</taxon>
        <taxon>Endopterygota</taxon>
        <taxon>Coleoptera</taxon>
        <taxon>Polyphaga</taxon>
        <taxon>Cucujiformia</taxon>
        <taxon>Chrysomeloidea</taxon>
        <taxon>Cerambycidae</taxon>
        <taxon>Lamiinae</taxon>
        <taxon>Acanthocinini</taxon>
        <taxon>Exocentrus</taxon>
    </lineage>
</organism>
<sequence length="439" mass="48909">MSVSDPLLKDIKGCVQQFFKISTENTQISDNNPSFVLLGTSLEKIFDKGLIAQQNTLYFNRTIDPYSWMSSLVKAKSDIVTLTYKNCVDNVRERCDTPNNTARFRLLVKYCLMKHCLHVPVEFLIRTGRAHLFYNTNSIIGDEILSEIFLSVLLQISKTDFALDLKHSSFLDCTWYLPYMVQVELVPCKYLGLSVSFAGNRAVIVHVAPDSVIAENGSIKIGDVLDKLNDVHITPSLKGRLSATLRSKKGEPVQITVAKAYNQETKEFFVPIKSLLKELRMDCALVVKQYEEERGEEILPKTACSGYDVKYLGVVDVGSVGNVKQVEKAVTRMSATPPVEDDASVTKANKLVTFEFGEIGIKVKEVKTSEVLMEHSYMQISSCGSTARFPKNFGYCASTVNCDVASHFVCYVFQAASAEDTDNILLAISQGFGRTHYAV</sequence>
<dbReference type="Proteomes" id="UP001159042">
    <property type="component" value="Unassembled WGS sequence"/>
</dbReference>